<reference evidence="2 3" key="1">
    <citation type="submission" date="2019-01" db="EMBL/GenBank/DDBJ databases">
        <title>Sequencing of cultivated peanut Arachis hypogaea provides insights into genome evolution and oil improvement.</title>
        <authorList>
            <person name="Chen X."/>
        </authorList>
    </citation>
    <scope>NUCLEOTIDE SEQUENCE [LARGE SCALE GENOMIC DNA]</scope>
    <source>
        <strain evidence="3">cv. Fuhuasheng</strain>
        <tissue evidence="2">Leaves</tissue>
    </source>
</reference>
<gene>
    <name evidence="2" type="ORF">Ahy_A06g028662</name>
</gene>
<dbReference type="EMBL" id="SDMP01000006">
    <property type="protein sequence ID" value="RYR53507.1"/>
    <property type="molecule type" value="Genomic_DNA"/>
</dbReference>
<evidence type="ECO:0000256" key="1">
    <source>
        <dbReference type="SAM" id="Phobius"/>
    </source>
</evidence>
<protein>
    <submittedName>
        <fullName evidence="2">Uncharacterized protein</fullName>
    </submittedName>
</protein>
<comment type="caution">
    <text evidence="2">The sequence shown here is derived from an EMBL/GenBank/DDBJ whole genome shotgun (WGS) entry which is preliminary data.</text>
</comment>
<sequence>MRQMLPGTRVGAPGSCVMRQDRAPIQMLPCPRQGQGRVLTLLVPCSKHGGSTRYNNFLGFLARHSSLSPSFLMVPCSILVACIIGIFPLISFLGEPDTALHKGRARFSYVALLEGNKSCKEGNHSAGQNAVEHSNPKTRIDKDCSARVLVPLKHFKLPILDDSFFIRDNQAAGRSTSFSQKKPSLMLVSTTLSPGSRFGGIRDAIALSS</sequence>
<keyword evidence="1" id="KW-1133">Transmembrane helix</keyword>
<keyword evidence="3" id="KW-1185">Reference proteome</keyword>
<dbReference type="Proteomes" id="UP000289738">
    <property type="component" value="Chromosome A06"/>
</dbReference>
<evidence type="ECO:0000313" key="3">
    <source>
        <dbReference type="Proteomes" id="UP000289738"/>
    </source>
</evidence>
<organism evidence="2 3">
    <name type="scientific">Arachis hypogaea</name>
    <name type="common">Peanut</name>
    <dbReference type="NCBI Taxonomy" id="3818"/>
    <lineage>
        <taxon>Eukaryota</taxon>
        <taxon>Viridiplantae</taxon>
        <taxon>Streptophyta</taxon>
        <taxon>Embryophyta</taxon>
        <taxon>Tracheophyta</taxon>
        <taxon>Spermatophyta</taxon>
        <taxon>Magnoliopsida</taxon>
        <taxon>eudicotyledons</taxon>
        <taxon>Gunneridae</taxon>
        <taxon>Pentapetalae</taxon>
        <taxon>rosids</taxon>
        <taxon>fabids</taxon>
        <taxon>Fabales</taxon>
        <taxon>Fabaceae</taxon>
        <taxon>Papilionoideae</taxon>
        <taxon>50 kb inversion clade</taxon>
        <taxon>dalbergioids sensu lato</taxon>
        <taxon>Dalbergieae</taxon>
        <taxon>Pterocarpus clade</taxon>
        <taxon>Arachis</taxon>
    </lineage>
</organism>
<keyword evidence="1" id="KW-0812">Transmembrane</keyword>
<dbReference type="STRING" id="3818.A0A445CRG5"/>
<keyword evidence="1" id="KW-0472">Membrane</keyword>
<proteinExistence type="predicted"/>
<dbReference type="AlphaFoldDB" id="A0A445CRG5"/>
<name>A0A445CRG5_ARAHY</name>
<accession>A0A445CRG5</accession>
<feature type="transmembrane region" description="Helical" evidence="1">
    <location>
        <begin position="71"/>
        <end position="94"/>
    </location>
</feature>
<evidence type="ECO:0000313" key="2">
    <source>
        <dbReference type="EMBL" id="RYR53507.1"/>
    </source>
</evidence>